<gene>
    <name evidence="3" type="ORF">RFM68_32975</name>
</gene>
<protein>
    <submittedName>
        <fullName evidence="3">Reverse transcriptase domain-containing protein</fullName>
    </submittedName>
</protein>
<dbReference type="SUPFAM" id="SSF56672">
    <property type="entry name" value="DNA/RNA polymerases"/>
    <property type="match status" value="1"/>
</dbReference>
<dbReference type="GO" id="GO:0003964">
    <property type="term" value="F:RNA-directed DNA polymerase activity"/>
    <property type="evidence" value="ECO:0007669"/>
    <property type="project" value="UniProtKB-KW"/>
</dbReference>
<accession>A0ABU4ZV23</accession>
<reference evidence="3 4" key="1">
    <citation type="submission" date="2023-08" db="EMBL/GenBank/DDBJ databases">
        <title>Implementing the SeqCode for naming new Mesorhizobium species isolated from Vachellia karroo root nodules.</title>
        <authorList>
            <person name="Van Lill M."/>
        </authorList>
    </citation>
    <scope>NUCLEOTIDE SEQUENCE [LARGE SCALE GENOMIC DNA]</scope>
    <source>
        <strain evidence="3 4">MSK 1335</strain>
    </source>
</reference>
<dbReference type="EMBL" id="JAVIJF010000045">
    <property type="protein sequence ID" value="MDX8529253.1"/>
    <property type="molecule type" value="Genomic_DNA"/>
</dbReference>
<dbReference type="InterPro" id="IPR000477">
    <property type="entry name" value="RT_dom"/>
</dbReference>
<evidence type="ECO:0000259" key="2">
    <source>
        <dbReference type="PROSITE" id="PS50878"/>
    </source>
</evidence>
<dbReference type="Pfam" id="PF00078">
    <property type="entry name" value="RVT_1"/>
    <property type="match status" value="1"/>
</dbReference>
<keyword evidence="3" id="KW-0695">RNA-directed DNA polymerase</keyword>
<keyword evidence="3" id="KW-0548">Nucleotidyltransferase</keyword>
<dbReference type="InterPro" id="IPR043502">
    <property type="entry name" value="DNA/RNA_pol_sf"/>
</dbReference>
<sequence>MLANIFLHYILDLWAHQWRRRHARGHVVIVRYADGFVMGFENKADAEEMLLALKARLTGFGLTLHEDKTRLIEFGRFAALSRQRRGERRPETFAFLASPTTAGGPGTAGSS</sequence>
<evidence type="ECO:0000313" key="4">
    <source>
        <dbReference type="Proteomes" id="UP001276840"/>
    </source>
</evidence>
<organism evidence="3 4">
    <name type="scientific">Mesorhizobium montanum</name>
    <dbReference type="NCBI Taxonomy" id="3072323"/>
    <lineage>
        <taxon>Bacteria</taxon>
        <taxon>Pseudomonadati</taxon>
        <taxon>Pseudomonadota</taxon>
        <taxon>Alphaproteobacteria</taxon>
        <taxon>Hyphomicrobiales</taxon>
        <taxon>Phyllobacteriaceae</taxon>
        <taxon>Mesorhizobium</taxon>
    </lineage>
</organism>
<evidence type="ECO:0000256" key="1">
    <source>
        <dbReference type="SAM" id="MobiDB-lite"/>
    </source>
</evidence>
<name>A0ABU4ZV23_9HYPH</name>
<comment type="caution">
    <text evidence="3">The sequence shown here is derived from an EMBL/GenBank/DDBJ whole genome shotgun (WGS) entry which is preliminary data.</text>
</comment>
<keyword evidence="3" id="KW-0808">Transferase</keyword>
<keyword evidence="4" id="KW-1185">Reference proteome</keyword>
<dbReference type="RefSeq" id="WP_320237120.1">
    <property type="nucleotide sequence ID" value="NZ_JAVIJF010000045.1"/>
</dbReference>
<dbReference type="PROSITE" id="PS50878">
    <property type="entry name" value="RT_POL"/>
    <property type="match status" value="1"/>
</dbReference>
<dbReference type="Proteomes" id="UP001276840">
    <property type="component" value="Unassembled WGS sequence"/>
</dbReference>
<feature type="domain" description="Reverse transcriptase" evidence="2">
    <location>
        <begin position="1"/>
        <end position="100"/>
    </location>
</feature>
<feature type="region of interest" description="Disordered" evidence="1">
    <location>
        <begin position="85"/>
        <end position="111"/>
    </location>
</feature>
<proteinExistence type="predicted"/>
<evidence type="ECO:0000313" key="3">
    <source>
        <dbReference type="EMBL" id="MDX8529253.1"/>
    </source>
</evidence>